<sequence length="455" mass="51138">MILIGPQLQALYWNRDSAEDMDYLCKCTEEVLQQIQETGSISIVDNIAMGWDYLGAVLDSDIKPNDIILMVSLDGAQLYDSKESDCWIYIWIVVNLPPGKWYCKLHVRPGGFIPGPNKPKHLDSFLFPGLHHLSALQAEGLPIWNACMETHYLSNLYLLFTTADGPGLVYWSGMVGRSGKNGCRMYCGILSRRKTQGKHYYPALLKPHDCCISGSDHPDVDIFNLPLGGCANYINNLEIIIAVHNQTQWDKKKTEMGLTKPPLLLALHPDRCFGVPLCITKDIMHLAGNISDLLISLWCGTIDHGNGDDPECWPWAVLANKEVWHAHGDAVEHAGFHLPGSYDCKPCNIAKKINTQYKTWEFQLYTFALTLILLYSILPAKYWENYSGSVNLSRYTTNFLSPIFISCTLAFIKSFTSPLRLFTKDLLFAMPSGLWSAQSEILVSKSDSPQNHSQI</sequence>
<dbReference type="AlphaFoldDB" id="A0A0C9Y693"/>
<accession>A0A0C9Y693</accession>
<gene>
    <name evidence="1" type="ORF">PISMIDRAFT_13124</name>
</gene>
<dbReference type="Pfam" id="PF02992">
    <property type="entry name" value="Transposase_21"/>
    <property type="match status" value="1"/>
</dbReference>
<organism evidence="1 2">
    <name type="scientific">Pisolithus microcarpus 441</name>
    <dbReference type="NCBI Taxonomy" id="765257"/>
    <lineage>
        <taxon>Eukaryota</taxon>
        <taxon>Fungi</taxon>
        <taxon>Dikarya</taxon>
        <taxon>Basidiomycota</taxon>
        <taxon>Agaricomycotina</taxon>
        <taxon>Agaricomycetes</taxon>
        <taxon>Agaricomycetidae</taxon>
        <taxon>Boletales</taxon>
        <taxon>Sclerodermatineae</taxon>
        <taxon>Pisolithaceae</taxon>
        <taxon>Pisolithus</taxon>
    </lineage>
</organism>
<dbReference type="HOGENOM" id="CLU_007337_4_0_1"/>
<protein>
    <submittedName>
        <fullName evidence="1">Uncharacterized protein</fullName>
    </submittedName>
</protein>
<proteinExistence type="predicted"/>
<reference evidence="1 2" key="1">
    <citation type="submission" date="2014-04" db="EMBL/GenBank/DDBJ databases">
        <authorList>
            <consortium name="DOE Joint Genome Institute"/>
            <person name="Kuo A."/>
            <person name="Kohler A."/>
            <person name="Costa M.D."/>
            <person name="Nagy L.G."/>
            <person name="Floudas D."/>
            <person name="Copeland A."/>
            <person name="Barry K.W."/>
            <person name="Cichocki N."/>
            <person name="Veneault-Fourrey C."/>
            <person name="LaButti K."/>
            <person name="Lindquist E.A."/>
            <person name="Lipzen A."/>
            <person name="Lundell T."/>
            <person name="Morin E."/>
            <person name="Murat C."/>
            <person name="Sun H."/>
            <person name="Tunlid A."/>
            <person name="Henrissat B."/>
            <person name="Grigoriev I.V."/>
            <person name="Hibbett D.S."/>
            <person name="Martin F."/>
            <person name="Nordberg H.P."/>
            <person name="Cantor M.N."/>
            <person name="Hua S.X."/>
        </authorList>
    </citation>
    <scope>NUCLEOTIDE SEQUENCE [LARGE SCALE GENOMIC DNA]</scope>
    <source>
        <strain evidence="1 2">441</strain>
    </source>
</reference>
<dbReference type="OrthoDB" id="2675272at2759"/>
<dbReference type="STRING" id="765257.A0A0C9Y693"/>
<evidence type="ECO:0000313" key="2">
    <source>
        <dbReference type="Proteomes" id="UP000054018"/>
    </source>
</evidence>
<dbReference type="Proteomes" id="UP000054018">
    <property type="component" value="Unassembled WGS sequence"/>
</dbReference>
<evidence type="ECO:0000313" key="1">
    <source>
        <dbReference type="EMBL" id="KIK20230.1"/>
    </source>
</evidence>
<dbReference type="InterPro" id="IPR004242">
    <property type="entry name" value="Transposase_21"/>
</dbReference>
<dbReference type="EMBL" id="KN833769">
    <property type="protein sequence ID" value="KIK20230.1"/>
    <property type="molecule type" value="Genomic_DNA"/>
</dbReference>
<keyword evidence="2" id="KW-1185">Reference proteome</keyword>
<name>A0A0C9Y693_9AGAM</name>
<reference evidence="2" key="2">
    <citation type="submission" date="2015-01" db="EMBL/GenBank/DDBJ databases">
        <title>Evolutionary Origins and Diversification of the Mycorrhizal Mutualists.</title>
        <authorList>
            <consortium name="DOE Joint Genome Institute"/>
            <consortium name="Mycorrhizal Genomics Consortium"/>
            <person name="Kohler A."/>
            <person name="Kuo A."/>
            <person name="Nagy L.G."/>
            <person name="Floudas D."/>
            <person name="Copeland A."/>
            <person name="Barry K.W."/>
            <person name="Cichocki N."/>
            <person name="Veneault-Fourrey C."/>
            <person name="LaButti K."/>
            <person name="Lindquist E.A."/>
            <person name="Lipzen A."/>
            <person name="Lundell T."/>
            <person name="Morin E."/>
            <person name="Murat C."/>
            <person name="Riley R."/>
            <person name="Ohm R."/>
            <person name="Sun H."/>
            <person name="Tunlid A."/>
            <person name="Henrissat B."/>
            <person name="Grigoriev I.V."/>
            <person name="Hibbett D.S."/>
            <person name="Martin F."/>
        </authorList>
    </citation>
    <scope>NUCLEOTIDE SEQUENCE [LARGE SCALE GENOMIC DNA]</scope>
    <source>
        <strain evidence="2">441</strain>
    </source>
</reference>